<name>A0A3S1C7S3_9CYAN</name>
<dbReference type="EMBL" id="RSCL01000018">
    <property type="protein sequence ID" value="RUT01864.1"/>
    <property type="molecule type" value="Genomic_DNA"/>
</dbReference>
<dbReference type="PROSITE" id="PS01228">
    <property type="entry name" value="COF_1"/>
    <property type="match status" value="1"/>
</dbReference>
<organism evidence="6 7">
    <name type="scientific">Dulcicalothrix desertica PCC 7102</name>
    <dbReference type="NCBI Taxonomy" id="232991"/>
    <lineage>
        <taxon>Bacteria</taxon>
        <taxon>Bacillati</taxon>
        <taxon>Cyanobacteriota</taxon>
        <taxon>Cyanophyceae</taxon>
        <taxon>Nostocales</taxon>
        <taxon>Calotrichaceae</taxon>
        <taxon>Dulcicalothrix</taxon>
    </lineage>
</organism>
<keyword evidence="7" id="KW-1185">Reference proteome</keyword>
<comment type="cofactor">
    <cofactor evidence="1">
        <name>Mg(2+)</name>
        <dbReference type="ChEBI" id="CHEBI:18420"/>
    </cofactor>
</comment>
<dbReference type="RefSeq" id="WP_127084667.1">
    <property type="nucleotide sequence ID" value="NZ_RSCL01000018.1"/>
</dbReference>
<keyword evidence="3" id="KW-0479">Metal-binding</keyword>
<dbReference type="InterPro" id="IPR041492">
    <property type="entry name" value="HAD_2"/>
</dbReference>
<dbReference type="CDD" id="cd07505">
    <property type="entry name" value="HAD_BPGM-like"/>
    <property type="match status" value="1"/>
</dbReference>
<dbReference type="GO" id="GO:0046872">
    <property type="term" value="F:metal ion binding"/>
    <property type="evidence" value="ECO:0007669"/>
    <property type="project" value="UniProtKB-KW"/>
</dbReference>
<evidence type="ECO:0000256" key="3">
    <source>
        <dbReference type="ARBA" id="ARBA00022723"/>
    </source>
</evidence>
<dbReference type="SFLD" id="SFLDS00003">
    <property type="entry name" value="Haloacid_Dehalogenase"/>
    <property type="match status" value="1"/>
</dbReference>
<dbReference type="NCBIfam" id="TIGR01509">
    <property type="entry name" value="HAD-SF-IA-v3"/>
    <property type="match status" value="1"/>
</dbReference>
<comment type="similarity">
    <text evidence="2">Belongs to the HAD-like hydrolase superfamily. CbbY/CbbZ/Gph/YieH family.</text>
</comment>
<keyword evidence="4" id="KW-0460">Magnesium</keyword>
<dbReference type="Gene3D" id="3.40.50.1000">
    <property type="entry name" value="HAD superfamily/HAD-like"/>
    <property type="match status" value="1"/>
</dbReference>
<keyword evidence="5" id="KW-0119">Carbohydrate metabolism</keyword>
<dbReference type="PRINTS" id="PR00413">
    <property type="entry name" value="HADHALOGNASE"/>
</dbReference>
<evidence type="ECO:0000256" key="5">
    <source>
        <dbReference type="ARBA" id="ARBA00023277"/>
    </source>
</evidence>
<dbReference type="InterPro" id="IPR036412">
    <property type="entry name" value="HAD-like_sf"/>
</dbReference>
<dbReference type="Pfam" id="PF13419">
    <property type="entry name" value="HAD_2"/>
    <property type="match status" value="1"/>
</dbReference>
<evidence type="ECO:0000256" key="1">
    <source>
        <dbReference type="ARBA" id="ARBA00001946"/>
    </source>
</evidence>
<dbReference type="InterPro" id="IPR023198">
    <property type="entry name" value="PGP-like_dom2"/>
</dbReference>
<proteinExistence type="inferred from homology"/>
<dbReference type="Proteomes" id="UP000271624">
    <property type="component" value="Unassembled WGS sequence"/>
</dbReference>
<protein>
    <submittedName>
        <fullName evidence="6">Hydrolase</fullName>
    </submittedName>
</protein>
<evidence type="ECO:0000313" key="6">
    <source>
        <dbReference type="EMBL" id="RUT01864.1"/>
    </source>
</evidence>
<dbReference type="OrthoDB" id="9797743at2"/>
<evidence type="ECO:0000256" key="4">
    <source>
        <dbReference type="ARBA" id="ARBA00022842"/>
    </source>
</evidence>
<dbReference type="SUPFAM" id="SSF56784">
    <property type="entry name" value="HAD-like"/>
    <property type="match status" value="1"/>
</dbReference>
<dbReference type="SFLD" id="SFLDG01129">
    <property type="entry name" value="C1.5:_HAD__Beta-PGM__Phosphata"/>
    <property type="match status" value="1"/>
</dbReference>
<evidence type="ECO:0000256" key="2">
    <source>
        <dbReference type="ARBA" id="ARBA00006171"/>
    </source>
</evidence>
<dbReference type="InterPro" id="IPR051600">
    <property type="entry name" value="Beta-PGM-like"/>
</dbReference>
<dbReference type="AlphaFoldDB" id="A0A3S1C7S3"/>
<gene>
    <name evidence="6" type="ORF">DSM106972_064870</name>
</gene>
<comment type="caution">
    <text evidence="6">The sequence shown here is derived from an EMBL/GenBank/DDBJ whole genome shotgun (WGS) entry which is preliminary data.</text>
</comment>
<keyword evidence="6" id="KW-0378">Hydrolase</keyword>
<dbReference type="GO" id="GO:0016787">
    <property type="term" value="F:hydrolase activity"/>
    <property type="evidence" value="ECO:0007669"/>
    <property type="project" value="UniProtKB-KW"/>
</dbReference>
<dbReference type="Gene3D" id="1.10.150.240">
    <property type="entry name" value="Putative phosphatase, domain 2"/>
    <property type="match status" value="1"/>
</dbReference>
<evidence type="ECO:0000313" key="7">
    <source>
        <dbReference type="Proteomes" id="UP000271624"/>
    </source>
</evidence>
<dbReference type="PANTHER" id="PTHR46193:SF18">
    <property type="entry name" value="HEXITOL PHOSPHATASE B"/>
    <property type="match status" value="1"/>
</dbReference>
<reference evidence="6" key="2">
    <citation type="journal article" date="2019" name="Genome Biol. Evol.">
        <title>Day and night: Metabolic profiles and evolutionary relationships of six axenic non-marine cyanobacteria.</title>
        <authorList>
            <person name="Will S.E."/>
            <person name="Henke P."/>
            <person name="Boedeker C."/>
            <person name="Huang S."/>
            <person name="Brinkmann H."/>
            <person name="Rohde M."/>
            <person name="Jarek M."/>
            <person name="Friedl T."/>
            <person name="Seufert S."/>
            <person name="Schumacher M."/>
            <person name="Overmann J."/>
            <person name="Neumann-Schaal M."/>
            <person name="Petersen J."/>
        </authorList>
    </citation>
    <scope>NUCLEOTIDE SEQUENCE [LARGE SCALE GENOMIC DNA]</scope>
    <source>
        <strain evidence="6">PCC 7102</strain>
    </source>
</reference>
<dbReference type="SFLD" id="SFLDG01135">
    <property type="entry name" value="C1.5.6:_HAD__Beta-PGM__Phospha"/>
    <property type="match status" value="1"/>
</dbReference>
<sequence>MLAALLFDLDGTLVNTDPIHFLAWQKMLSRYDIHIDESFYQKNISGRLNPEILADILPQLSPHQAVGFADEKEAMFREMAPSLQRLPGLTELLAWTDTHNIKRTLVTNAPRANAYFMLDVLGLGTAFELIVLAEDEEKAKPDPTPYRVAAQRLGVNIENAIALEDSPSGIRSAVGAGIKTIGIASTHDPEKLCEIGACMAISDFTDLRLWTLLNFQLNSQLLEAAPIT</sequence>
<accession>A0A3S1C7S3</accession>
<reference evidence="6" key="1">
    <citation type="submission" date="2018-12" db="EMBL/GenBank/DDBJ databases">
        <authorList>
            <person name="Will S."/>
            <person name="Neumann-Schaal M."/>
            <person name="Henke P."/>
        </authorList>
    </citation>
    <scope>NUCLEOTIDE SEQUENCE</scope>
    <source>
        <strain evidence="6">PCC 7102</strain>
    </source>
</reference>
<dbReference type="InterPro" id="IPR006439">
    <property type="entry name" value="HAD-SF_hydro_IA"/>
</dbReference>
<dbReference type="PANTHER" id="PTHR46193">
    <property type="entry name" value="6-PHOSPHOGLUCONATE PHOSPHATASE"/>
    <property type="match status" value="1"/>
</dbReference>
<dbReference type="InterPro" id="IPR023214">
    <property type="entry name" value="HAD_sf"/>
</dbReference>